<feature type="domain" description="Aminoglycoside phosphotransferase" evidence="1">
    <location>
        <begin position="37"/>
        <end position="109"/>
    </location>
</feature>
<protein>
    <submittedName>
        <fullName evidence="2">Trifolitoxin immunity protein</fullName>
    </submittedName>
</protein>
<reference evidence="2" key="1">
    <citation type="journal article" date="2014" name="Int. J. Syst. Evol. Microbiol.">
        <title>Complete genome sequence of Corynebacterium casei LMG S-19264T (=DSM 44701T), isolated from a smear-ripened cheese.</title>
        <authorList>
            <consortium name="US DOE Joint Genome Institute (JGI-PGF)"/>
            <person name="Walter F."/>
            <person name="Albersmeier A."/>
            <person name="Kalinowski J."/>
            <person name="Ruckert C."/>
        </authorList>
    </citation>
    <scope>NUCLEOTIDE SEQUENCE</scope>
    <source>
        <strain evidence="2">CGMCC 4.7299</strain>
    </source>
</reference>
<dbReference type="InterPro" id="IPR002575">
    <property type="entry name" value="Aminoglycoside_PTrfase"/>
</dbReference>
<dbReference type="Pfam" id="PF01636">
    <property type="entry name" value="APH"/>
    <property type="match status" value="1"/>
</dbReference>
<dbReference type="AlphaFoldDB" id="A0A8J3BZX4"/>
<comment type="caution">
    <text evidence="2">The sequence shown here is derived from an EMBL/GenBank/DDBJ whole genome shotgun (WGS) entry which is preliminary data.</text>
</comment>
<proteinExistence type="predicted"/>
<dbReference type="EMBL" id="BMMX01000016">
    <property type="protein sequence ID" value="GGK99074.1"/>
    <property type="molecule type" value="Genomic_DNA"/>
</dbReference>
<gene>
    <name evidence="2" type="primary">tfxG</name>
    <name evidence="2" type="ORF">GCM10012284_36890</name>
</gene>
<dbReference type="SUPFAM" id="SSF56112">
    <property type="entry name" value="Protein kinase-like (PK-like)"/>
    <property type="match status" value="1"/>
</dbReference>
<evidence type="ECO:0000259" key="1">
    <source>
        <dbReference type="Pfam" id="PF01636"/>
    </source>
</evidence>
<evidence type="ECO:0000313" key="2">
    <source>
        <dbReference type="EMBL" id="GGK99074.1"/>
    </source>
</evidence>
<dbReference type="RefSeq" id="WP_229715939.1">
    <property type="nucleotide sequence ID" value="NZ_BMMX01000016.1"/>
</dbReference>
<reference evidence="2" key="2">
    <citation type="submission" date="2020-09" db="EMBL/GenBank/DDBJ databases">
        <authorList>
            <person name="Sun Q."/>
            <person name="Zhou Y."/>
        </authorList>
    </citation>
    <scope>NUCLEOTIDE SEQUENCE</scope>
    <source>
        <strain evidence="2">CGMCC 4.7299</strain>
    </source>
</reference>
<dbReference type="Proteomes" id="UP000656042">
    <property type="component" value="Unassembled WGS sequence"/>
</dbReference>
<evidence type="ECO:0000313" key="3">
    <source>
        <dbReference type="Proteomes" id="UP000656042"/>
    </source>
</evidence>
<organism evidence="2 3">
    <name type="scientific">Mangrovihabitans endophyticus</name>
    <dbReference type="NCBI Taxonomy" id="1751298"/>
    <lineage>
        <taxon>Bacteria</taxon>
        <taxon>Bacillati</taxon>
        <taxon>Actinomycetota</taxon>
        <taxon>Actinomycetes</taxon>
        <taxon>Micromonosporales</taxon>
        <taxon>Micromonosporaceae</taxon>
        <taxon>Mangrovihabitans</taxon>
    </lineage>
</organism>
<accession>A0A8J3BZX4</accession>
<keyword evidence="3" id="KW-1185">Reference proteome</keyword>
<dbReference type="InterPro" id="IPR011009">
    <property type="entry name" value="Kinase-like_dom_sf"/>
</dbReference>
<name>A0A8J3BZX4_9ACTN</name>
<sequence>MDSASLFEPLPAVDGGPSHVMRSGNTVRRRVGPGTQTVHALLRHLAEAGFVGAPRVVGEGIDGDGNEVLTWIEGETVHPYAWSDDGVAHVGRLLRDLHAATAGFRPPPEARWHPWWMHHSGPGTVIGHCDAGPWNIVARDGTPVAFIDWTLAGPVDRIDEVVATAWWNAQLHDDDVAQRNGLPDAAARARQLRLFLDGYELATPDRADLVGRMIEVVIRDCAAEAARARITPESDDPTPLWALAWRSRAAGWMIRHRSLLERAVVATR</sequence>